<dbReference type="EMBL" id="CP098611">
    <property type="protein sequence ID" value="USR91554.1"/>
    <property type="molecule type" value="Genomic_DNA"/>
</dbReference>
<dbReference type="Proteomes" id="UP001056708">
    <property type="component" value="Chromosome"/>
</dbReference>
<accession>A0ABY5ATI2</accession>
<name>A0ABY5ATI2_9CYAN</name>
<keyword evidence="2" id="KW-1185">Reference proteome</keyword>
<protein>
    <submittedName>
        <fullName evidence="1">Uncharacterized protein</fullName>
    </submittedName>
</protein>
<proteinExistence type="predicted"/>
<gene>
    <name evidence="1" type="ORF">NEA10_02155</name>
</gene>
<sequence>MTSSEEPLAELLLGRLGNRASDHLHNLKRVLGLKQLQFPETAIARQRC</sequence>
<reference evidence="1" key="1">
    <citation type="submission" date="2022-06" db="EMBL/GenBank/DDBJ databases">
        <title>Genome sequence of Phormidium yuhuli AB48 isolated from an industrial photobioreactor environment.</title>
        <authorList>
            <person name="Qiu Y."/>
            <person name="Noonan A.J.C."/>
            <person name="Dofher K."/>
            <person name="Koch M."/>
            <person name="Kieft B."/>
            <person name="Lin X."/>
            <person name="Ziels R.M."/>
            <person name="Hallam S.J."/>
        </authorList>
    </citation>
    <scope>NUCLEOTIDE SEQUENCE</scope>
    <source>
        <strain evidence="1">AB48</strain>
    </source>
</reference>
<evidence type="ECO:0000313" key="2">
    <source>
        <dbReference type="Proteomes" id="UP001056708"/>
    </source>
</evidence>
<organism evidence="1 2">
    <name type="scientific">Phormidium yuhuli AB48</name>
    <dbReference type="NCBI Taxonomy" id="2940671"/>
    <lineage>
        <taxon>Bacteria</taxon>
        <taxon>Bacillati</taxon>
        <taxon>Cyanobacteriota</taxon>
        <taxon>Cyanophyceae</taxon>
        <taxon>Oscillatoriophycideae</taxon>
        <taxon>Oscillatoriales</taxon>
        <taxon>Oscillatoriaceae</taxon>
        <taxon>Phormidium</taxon>
        <taxon>Phormidium yuhuli</taxon>
    </lineage>
</organism>
<evidence type="ECO:0000313" key="1">
    <source>
        <dbReference type="EMBL" id="USR91554.1"/>
    </source>
</evidence>
<dbReference type="RefSeq" id="WP_252663569.1">
    <property type="nucleotide sequence ID" value="NZ_CP098611.1"/>
</dbReference>